<dbReference type="InterPro" id="IPR030048">
    <property type="entry name" value="SurE"/>
</dbReference>
<organism evidence="6 7">
    <name type="scientific">Polyporus arcularius HHB13444</name>
    <dbReference type="NCBI Taxonomy" id="1314778"/>
    <lineage>
        <taxon>Eukaryota</taxon>
        <taxon>Fungi</taxon>
        <taxon>Dikarya</taxon>
        <taxon>Basidiomycota</taxon>
        <taxon>Agaricomycotina</taxon>
        <taxon>Agaricomycetes</taxon>
        <taxon>Polyporales</taxon>
        <taxon>Polyporaceae</taxon>
        <taxon>Polyporus</taxon>
    </lineage>
</organism>
<keyword evidence="3" id="KW-0378">Hydrolase</keyword>
<keyword evidence="4" id="KW-0732">Signal</keyword>
<reference evidence="6 7" key="1">
    <citation type="journal article" date="2019" name="Nat. Ecol. Evol.">
        <title>Megaphylogeny resolves global patterns of mushroom evolution.</title>
        <authorList>
            <person name="Varga T."/>
            <person name="Krizsan K."/>
            <person name="Foldi C."/>
            <person name="Dima B."/>
            <person name="Sanchez-Garcia M."/>
            <person name="Sanchez-Ramirez S."/>
            <person name="Szollosi G.J."/>
            <person name="Szarkandi J.G."/>
            <person name="Papp V."/>
            <person name="Albert L."/>
            <person name="Andreopoulos W."/>
            <person name="Angelini C."/>
            <person name="Antonin V."/>
            <person name="Barry K.W."/>
            <person name="Bougher N.L."/>
            <person name="Buchanan P."/>
            <person name="Buyck B."/>
            <person name="Bense V."/>
            <person name="Catcheside P."/>
            <person name="Chovatia M."/>
            <person name="Cooper J."/>
            <person name="Damon W."/>
            <person name="Desjardin D."/>
            <person name="Finy P."/>
            <person name="Geml J."/>
            <person name="Haridas S."/>
            <person name="Hughes K."/>
            <person name="Justo A."/>
            <person name="Karasinski D."/>
            <person name="Kautmanova I."/>
            <person name="Kiss B."/>
            <person name="Kocsube S."/>
            <person name="Kotiranta H."/>
            <person name="LaButti K.M."/>
            <person name="Lechner B.E."/>
            <person name="Liimatainen K."/>
            <person name="Lipzen A."/>
            <person name="Lukacs Z."/>
            <person name="Mihaltcheva S."/>
            <person name="Morgado L.N."/>
            <person name="Niskanen T."/>
            <person name="Noordeloos M.E."/>
            <person name="Ohm R.A."/>
            <person name="Ortiz-Santana B."/>
            <person name="Ovrebo C."/>
            <person name="Racz N."/>
            <person name="Riley R."/>
            <person name="Savchenko A."/>
            <person name="Shiryaev A."/>
            <person name="Soop K."/>
            <person name="Spirin V."/>
            <person name="Szebenyi C."/>
            <person name="Tomsovsky M."/>
            <person name="Tulloss R.E."/>
            <person name="Uehling J."/>
            <person name="Grigoriev I.V."/>
            <person name="Vagvolgyi C."/>
            <person name="Papp T."/>
            <person name="Martin F.M."/>
            <person name="Miettinen O."/>
            <person name="Hibbett D.S."/>
            <person name="Nagy L.G."/>
        </authorList>
    </citation>
    <scope>NUCLEOTIDE SEQUENCE [LARGE SCALE GENOMIC DNA]</scope>
    <source>
        <strain evidence="6 7">HHB13444</strain>
    </source>
</reference>
<sequence length="319" mass="32933">MQCWAHLLRAISLATLLQTSRSSGQKIILTNDDGWAVAQIRAQRDSLVSAGFNVVLSAPADNRSGTGSSSATPQPLTQPCEFNTCPTGSPAEGFNASDTRLNYVNAFPVDAVRFGVQTLAPKFFGSAPDFIVSGPNVGNNLGTVTQNSGTVGAACEAAKEGLPSTAFSAATDSQISYTTLTSSPNSGLTKSALIYAQLTTNFTRTLLAPAARPVLPAGVTLNVNYAATTFTSSGTPNGDCTSASDFTWVFTRLVKSSTAVDVEDCGSTRLPDEGTVVGSGCFASVTVMNATSKSDVSASVQAQVLQRLQPSGLLTCFTG</sequence>
<dbReference type="EMBL" id="ML211490">
    <property type="protein sequence ID" value="TFK82389.1"/>
    <property type="molecule type" value="Genomic_DNA"/>
</dbReference>
<dbReference type="PANTHER" id="PTHR30457:SF0">
    <property type="entry name" value="PHOSPHATASE, PUTATIVE (AFU_ORTHOLOGUE AFUA_4G01070)-RELATED"/>
    <property type="match status" value="1"/>
</dbReference>
<evidence type="ECO:0000256" key="3">
    <source>
        <dbReference type="ARBA" id="ARBA00022801"/>
    </source>
</evidence>
<proteinExistence type="inferred from homology"/>
<evidence type="ECO:0000259" key="5">
    <source>
        <dbReference type="Pfam" id="PF01975"/>
    </source>
</evidence>
<evidence type="ECO:0000256" key="4">
    <source>
        <dbReference type="SAM" id="SignalP"/>
    </source>
</evidence>
<feature type="chain" id="PRO_5022892707" evidence="4">
    <location>
        <begin position="25"/>
        <end position="319"/>
    </location>
</feature>
<evidence type="ECO:0000313" key="6">
    <source>
        <dbReference type="EMBL" id="TFK82389.1"/>
    </source>
</evidence>
<dbReference type="GO" id="GO:0046872">
    <property type="term" value="F:metal ion binding"/>
    <property type="evidence" value="ECO:0007669"/>
    <property type="project" value="UniProtKB-KW"/>
</dbReference>
<dbReference type="InParanoid" id="A0A5C3P058"/>
<dbReference type="InterPro" id="IPR002828">
    <property type="entry name" value="SurE-like_Pase/nucleotidase"/>
</dbReference>
<dbReference type="STRING" id="1314778.A0A5C3P058"/>
<dbReference type="PANTHER" id="PTHR30457">
    <property type="entry name" value="5'-NUCLEOTIDASE SURE"/>
    <property type="match status" value="1"/>
</dbReference>
<evidence type="ECO:0000256" key="2">
    <source>
        <dbReference type="ARBA" id="ARBA00022723"/>
    </source>
</evidence>
<keyword evidence="7" id="KW-1185">Reference proteome</keyword>
<comment type="similarity">
    <text evidence="1">Belongs to the SurE nucleotidase family.</text>
</comment>
<dbReference type="SUPFAM" id="SSF64167">
    <property type="entry name" value="SurE-like"/>
    <property type="match status" value="1"/>
</dbReference>
<dbReference type="AlphaFoldDB" id="A0A5C3P058"/>
<dbReference type="InterPro" id="IPR036523">
    <property type="entry name" value="SurE-like_sf"/>
</dbReference>
<feature type="signal peptide" evidence="4">
    <location>
        <begin position="1"/>
        <end position="24"/>
    </location>
</feature>
<keyword evidence="2" id="KW-0479">Metal-binding</keyword>
<feature type="domain" description="Survival protein SurE-like phosphatase/nucleotidase" evidence="5">
    <location>
        <begin position="27"/>
        <end position="227"/>
    </location>
</feature>
<dbReference type="Gene3D" id="3.40.1210.10">
    <property type="entry name" value="Survival protein SurE-like phosphatase/nucleotidase"/>
    <property type="match status" value="1"/>
</dbReference>
<name>A0A5C3P058_9APHY</name>
<evidence type="ECO:0000256" key="1">
    <source>
        <dbReference type="ARBA" id="ARBA00011062"/>
    </source>
</evidence>
<evidence type="ECO:0000313" key="7">
    <source>
        <dbReference type="Proteomes" id="UP000308197"/>
    </source>
</evidence>
<dbReference type="Pfam" id="PF01975">
    <property type="entry name" value="SurE"/>
    <property type="match status" value="1"/>
</dbReference>
<dbReference type="GO" id="GO:0008252">
    <property type="term" value="F:nucleotidase activity"/>
    <property type="evidence" value="ECO:0007669"/>
    <property type="project" value="InterPro"/>
</dbReference>
<gene>
    <name evidence="6" type="ORF">K466DRAFT_590552</name>
</gene>
<protein>
    <submittedName>
        <fullName evidence="6">Sure-like protein</fullName>
    </submittedName>
</protein>
<accession>A0A5C3P058</accession>
<dbReference type="Proteomes" id="UP000308197">
    <property type="component" value="Unassembled WGS sequence"/>
</dbReference>